<dbReference type="PANTHER" id="PTHR19876:SF68">
    <property type="entry name" value="COATOMER SUBUNIT BETA'-2"/>
    <property type="match status" value="1"/>
</dbReference>
<evidence type="ECO:0000256" key="6">
    <source>
        <dbReference type="ARBA" id="ARBA00023253"/>
    </source>
</evidence>
<organism evidence="10 11">
    <name type="scientific">Kingdonia uniflora</name>
    <dbReference type="NCBI Taxonomy" id="39325"/>
    <lineage>
        <taxon>Eukaryota</taxon>
        <taxon>Viridiplantae</taxon>
        <taxon>Streptophyta</taxon>
        <taxon>Embryophyta</taxon>
        <taxon>Tracheophyta</taxon>
        <taxon>Spermatophyta</taxon>
        <taxon>Magnoliopsida</taxon>
        <taxon>Ranunculales</taxon>
        <taxon>Circaeasteraceae</taxon>
        <taxon>Kingdonia</taxon>
    </lineage>
</organism>
<evidence type="ECO:0000256" key="3">
    <source>
        <dbReference type="ARBA" id="ARBA00022676"/>
    </source>
</evidence>
<evidence type="ECO:0000256" key="7">
    <source>
        <dbReference type="ARBA" id="ARBA00023277"/>
    </source>
</evidence>
<dbReference type="SMART" id="SM00320">
    <property type="entry name" value="WD40"/>
    <property type="match status" value="2"/>
</dbReference>
<dbReference type="Pfam" id="PF10250">
    <property type="entry name" value="O-FucT"/>
    <property type="match status" value="1"/>
</dbReference>
<reference evidence="10 11" key="1">
    <citation type="journal article" date="2020" name="IScience">
        <title>Genome Sequencing of the Endangered Kingdonia uniflora (Circaeasteraceae, Ranunculales) Reveals Potential Mechanisms of Evolutionary Specialization.</title>
        <authorList>
            <person name="Sun Y."/>
            <person name="Deng T."/>
            <person name="Zhang A."/>
            <person name="Moore M.J."/>
            <person name="Landis J.B."/>
            <person name="Lin N."/>
            <person name="Zhang H."/>
            <person name="Zhang X."/>
            <person name="Huang J."/>
            <person name="Zhang X."/>
            <person name="Sun H."/>
            <person name="Wang H."/>
        </authorList>
    </citation>
    <scope>NUCLEOTIDE SEQUENCE [LARGE SCALE GENOMIC DNA]</scope>
    <source>
        <strain evidence="10">TB1705</strain>
        <tissue evidence="10">Leaf</tissue>
    </source>
</reference>
<comment type="similarity">
    <text evidence="1">Belongs to the glycosyltransferase GT106 family.</text>
</comment>
<dbReference type="EMBL" id="JACGCM010001948">
    <property type="protein sequence ID" value="KAF6146949.1"/>
    <property type="molecule type" value="Genomic_DNA"/>
</dbReference>
<keyword evidence="4" id="KW-0808">Transferase</keyword>
<evidence type="ECO:0000256" key="2">
    <source>
        <dbReference type="ARBA" id="ARBA00022574"/>
    </source>
</evidence>
<dbReference type="AlphaFoldDB" id="A0A7J7LWI5"/>
<keyword evidence="2" id="KW-0853">WD repeat</keyword>
<keyword evidence="3" id="KW-0328">Glycosyltransferase</keyword>
<proteinExistence type="inferred from homology"/>
<dbReference type="InterPro" id="IPR050844">
    <property type="entry name" value="Coatomer_complex_subunit"/>
</dbReference>
<evidence type="ECO:0000256" key="1">
    <source>
        <dbReference type="ARBA" id="ARBA00007737"/>
    </source>
</evidence>
<dbReference type="InterPro" id="IPR019378">
    <property type="entry name" value="GDP-Fuc_O-FucTrfase"/>
</dbReference>
<dbReference type="Proteomes" id="UP000541444">
    <property type="component" value="Unassembled WGS sequence"/>
</dbReference>
<keyword evidence="7" id="KW-0119">Carbohydrate metabolism</keyword>
<sequence>MLQTIEGEKNASKYAKSRIVLNHLRKLSQRSERVKCVDLHPTEPWVLTSLYSGSVCIWNYHTQAMVKSFKVTELPVRSAKFIPSKQWVVAGADDMCIRVYNYNTMDKVKVFEAHTDYIRWVYKNNGYLMVSCNGGLNQMRVAICDIVAIARYLNVTLIVLELDKTSFWADPRTVTAYNSALQKIVTARRLNKDYVFNKEVLQKTLSIFSHSQATLRDQYVKMEFSFLGDLIQLLLTAEQDGTFIIGKSKRFPPRRMKPVVRKILSHGRDNHKRGSGSGKATEGGNRGFLGPQKHNRFKKVGTLQTPKKIKKPDFESLCLRCRAAGHWFYDCKIPWVSRVKVQANHITTDINSITTKLAGSDFVATLMPVWIYR</sequence>
<dbReference type="GO" id="GO:0016757">
    <property type="term" value="F:glycosyltransferase activity"/>
    <property type="evidence" value="ECO:0007669"/>
    <property type="project" value="UniProtKB-KW"/>
</dbReference>
<dbReference type="PANTHER" id="PTHR19876">
    <property type="entry name" value="COATOMER"/>
    <property type="match status" value="1"/>
</dbReference>
<dbReference type="SUPFAM" id="SSF50978">
    <property type="entry name" value="WD40 repeat-like"/>
    <property type="match status" value="1"/>
</dbReference>
<evidence type="ECO:0000256" key="4">
    <source>
        <dbReference type="ARBA" id="ARBA00022679"/>
    </source>
</evidence>
<evidence type="ECO:0000256" key="5">
    <source>
        <dbReference type="ARBA" id="ARBA00022737"/>
    </source>
</evidence>
<evidence type="ECO:0000256" key="9">
    <source>
        <dbReference type="SAM" id="MobiDB-lite"/>
    </source>
</evidence>
<evidence type="ECO:0000256" key="8">
    <source>
        <dbReference type="ARBA" id="ARBA00030350"/>
    </source>
</evidence>
<dbReference type="GO" id="GO:0030126">
    <property type="term" value="C:COPI vesicle coat"/>
    <property type="evidence" value="ECO:0007669"/>
    <property type="project" value="TreeGrafter"/>
</dbReference>
<dbReference type="GO" id="GO:0006888">
    <property type="term" value="P:endoplasmic reticulum to Golgi vesicle-mediated transport"/>
    <property type="evidence" value="ECO:0007669"/>
    <property type="project" value="TreeGrafter"/>
</dbReference>
<dbReference type="OrthoDB" id="2150324at2759"/>
<dbReference type="InterPro" id="IPR001680">
    <property type="entry name" value="WD40_rpt"/>
</dbReference>
<dbReference type="GO" id="GO:0006891">
    <property type="term" value="P:intra-Golgi vesicle-mediated transport"/>
    <property type="evidence" value="ECO:0007669"/>
    <property type="project" value="TreeGrafter"/>
</dbReference>
<keyword evidence="11" id="KW-1185">Reference proteome</keyword>
<feature type="region of interest" description="Disordered" evidence="9">
    <location>
        <begin position="267"/>
        <end position="288"/>
    </location>
</feature>
<dbReference type="InterPro" id="IPR015943">
    <property type="entry name" value="WD40/YVTN_repeat-like_dom_sf"/>
</dbReference>
<dbReference type="GO" id="GO:0006004">
    <property type="term" value="P:fucose metabolic process"/>
    <property type="evidence" value="ECO:0007669"/>
    <property type="project" value="UniProtKB-KW"/>
</dbReference>
<name>A0A7J7LWI5_9MAGN</name>
<dbReference type="Pfam" id="PF00400">
    <property type="entry name" value="WD40"/>
    <property type="match status" value="2"/>
</dbReference>
<keyword evidence="6" id="KW-0294">Fucose metabolism</keyword>
<evidence type="ECO:0000313" key="10">
    <source>
        <dbReference type="EMBL" id="KAF6146949.1"/>
    </source>
</evidence>
<dbReference type="Gene3D" id="2.130.10.10">
    <property type="entry name" value="YVTN repeat-like/Quinoprotein amine dehydrogenase"/>
    <property type="match status" value="1"/>
</dbReference>
<dbReference type="InterPro" id="IPR036322">
    <property type="entry name" value="WD40_repeat_dom_sf"/>
</dbReference>
<keyword evidence="5" id="KW-0677">Repeat</keyword>
<evidence type="ECO:0000313" key="11">
    <source>
        <dbReference type="Proteomes" id="UP000541444"/>
    </source>
</evidence>
<accession>A0A7J7LWI5</accession>
<dbReference type="GO" id="GO:0006890">
    <property type="term" value="P:retrograde vesicle-mediated transport, Golgi to endoplasmic reticulum"/>
    <property type="evidence" value="ECO:0007669"/>
    <property type="project" value="TreeGrafter"/>
</dbReference>
<comment type="caution">
    <text evidence="10">The sequence shown here is derived from an EMBL/GenBank/DDBJ whole genome shotgun (WGS) entry which is preliminary data.</text>
</comment>
<gene>
    <name evidence="10" type="ORF">GIB67_036668</name>
</gene>
<dbReference type="GO" id="GO:0006886">
    <property type="term" value="P:intracellular protein transport"/>
    <property type="evidence" value="ECO:0007669"/>
    <property type="project" value="TreeGrafter"/>
</dbReference>
<protein>
    <recommendedName>
        <fullName evidence="8">O-fucosyltransferase family protein</fullName>
    </recommendedName>
</protein>